<keyword evidence="8" id="KW-1185">Reference proteome</keyword>
<feature type="transmembrane region" description="Helical" evidence="6">
    <location>
        <begin position="7"/>
        <end position="27"/>
    </location>
</feature>
<dbReference type="SUPFAM" id="SSF144091">
    <property type="entry name" value="Rhomboid-like"/>
    <property type="match status" value="1"/>
</dbReference>
<proteinExistence type="predicted"/>
<feature type="transmembrane region" description="Helical" evidence="6">
    <location>
        <begin position="135"/>
        <end position="153"/>
    </location>
</feature>
<feature type="region of interest" description="Disordered" evidence="5">
    <location>
        <begin position="273"/>
        <end position="308"/>
    </location>
</feature>
<protein>
    <recommendedName>
        <fullName evidence="9">Rhomboid-like protein 19</fullName>
    </recommendedName>
</protein>
<dbReference type="HOGENOM" id="CLU_676370_0_0_1"/>
<dbReference type="PANTHER" id="PTHR13377">
    <property type="entry name" value="PLACENTAL PROTEIN 6"/>
    <property type="match status" value="1"/>
</dbReference>
<dbReference type="Gene3D" id="1.20.1540.10">
    <property type="entry name" value="Rhomboid-like"/>
    <property type="match status" value="1"/>
</dbReference>
<evidence type="ECO:0000256" key="1">
    <source>
        <dbReference type="ARBA" id="ARBA00004141"/>
    </source>
</evidence>
<evidence type="ECO:0000256" key="6">
    <source>
        <dbReference type="SAM" id="Phobius"/>
    </source>
</evidence>
<keyword evidence="4 6" id="KW-0472">Membrane</keyword>
<feature type="transmembrane region" description="Helical" evidence="6">
    <location>
        <begin position="203"/>
        <end position="220"/>
    </location>
</feature>
<accession>C4YG71</accession>
<feature type="transmembrane region" description="Helical" evidence="6">
    <location>
        <begin position="226"/>
        <end position="245"/>
    </location>
</feature>
<dbReference type="VEuPathDB" id="FungiDB:CAWG_00189"/>
<name>C4YG71_CANAW</name>
<feature type="region of interest" description="Disordered" evidence="5">
    <location>
        <begin position="359"/>
        <end position="378"/>
    </location>
</feature>
<keyword evidence="2 6" id="KW-0812">Transmembrane</keyword>
<dbReference type="GO" id="GO:0005794">
    <property type="term" value="C:Golgi apparatus"/>
    <property type="evidence" value="ECO:0007669"/>
    <property type="project" value="TreeGrafter"/>
</dbReference>
<dbReference type="PANTHER" id="PTHR13377:SF3">
    <property type="entry name" value="TRANSMEMBRANE PROTEIN 115"/>
    <property type="match status" value="1"/>
</dbReference>
<dbReference type="PaxDb" id="5476-C4YG71"/>
<dbReference type="EMBL" id="CH672346">
    <property type="protein sequence ID" value="EEQ41995.1"/>
    <property type="molecule type" value="Genomic_DNA"/>
</dbReference>
<dbReference type="InterPro" id="IPR035952">
    <property type="entry name" value="Rhomboid-like_sf"/>
</dbReference>
<organism evidence="7 8">
    <name type="scientific">Candida albicans (strain WO-1)</name>
    <name type="common">Yeast</name>
    <dbReference type="NCBI Taxonomy" id="294748"/>
    <lineage>
        <taxon>Eukaryota</taxon>
        <taxon>Fungi</taxon>
        <taxon>Dikarya</taxon>
        <taxon>Ascomycota</taxon>
        <taxon>Saccharomycotina</taxon>
        <taxon>Pichiomycetes</taxon>
        <taxon>Debaryomycetaceae</taxon>
        <taxon>Candida/Lodderomyces clade</taxon>
        <taxon>Candida</taxon>
    </lineage>
</organism>
<evidence type="ECO:0000313" key="8">
    <source>
        <dbReference type="Proteomes" id="UP000001429"/>
    </source>
</evidence>
<evidence type="ECO:0000313" key="7">
    <source>
        <dbReference type="EMBL" id="EEQ41995.1"/>
    </source>
</evidence>
<dbReference type="Pfam" id="PF08551">
    <property type="entry name" value="DUF1751"/>
    <property type="match status" value="1"/>
</dbReference>
<dbReference type="InterPro" id="IPR013861">
    <property type="entry name" value="TMEM115/Pdh1/Rbl19"/>
</dbReference>
<feature type="transmembrane region" description="Helical" evidence="6">
    <location>
        <begin position="106"/>
        <end position="123"/>
    </location>
</feature>
<feature type="compositionally biased region" description="Low complexity" evidence="5">
    <location>
        <begin position="273"/>
        <end position="304"/>
    </location>
</feature>
<reference evidence="7 8" key="1">
    <citation type="journal article" date="2009" name="Nature">
        <title>Evolution of pathogenicity and sexual reproduction in eight Candida genomes.</title>
        <authorList>
            <person name="Butler G."/>
            <person name="Rasmussen M.D."/>
            <person name="Lin M.F."/>
            <person name="Santos M.A."/>
            <person name="Sakthikumar S."/>
            <person name="Munro C.A."/>
            <person name="Rheinbay E."/>
            <person name="Grabherr M."/>
            <person name="Forche A."/>
            <person name="Reedy J.L."/>
            <person name="Agrafioti I."/>
            <person name="Arnaud M.B."/>
            <person name="Bates S."/>
            <person name="Brown A.J."/>
            <person name="Brunke S."/>
            <person name="Costanzo M.C."/>
            <person name="Fitzpatrick D.A."/>
            <person name="de Groot P.W."/>
            <person name="Harris D."/>
            <person name="Hoyer L.L."/>
            <person name="Hube B."/>
            <person name="Klis F.M."/>
            <person name="Kodira C."/>
            <person name="Lennard N."/>
            <person name="Logue M.E."/>
            <person name="Martin R."/>
            <person name="Neiman A.M."/>
            <person name="Nikolaou E."/>
            <person name="Quail M.A."/>
            <person name="Quinn J."/>
            <person name="Santos M.C."/>
            <person name="Schmitzberger F.F."/>
            <person name="Sherlock G."/>
            <person name="Shah P."/>
            <person name="Silverstein K.A."/>
            <person name="Skrzypek M.S."/>
            <person name="Soll D."/>
            <person name="Staggs R."/>
            <person name="Stansfield I."/>
            <person name="Stumpf M.P."/>
            <person name="Sudbery P.E."/>
            <person name="Srikantha T."/>
            <person name="Zeng Q."/>
            <person name="Berman J."/>
            <person name="Berriman M."/>
            <person name="Heitman J."/>
            <person name="Gow N.A."/>
            <person name="Lorenz M.C."/>
            <person name="Birren B.W."/>
            <person name="Kellis M."/>
            <person name="Cuomo C.A."/>
        </authorList>
    </citation>
    <scope>NUCLEOTIDE SEQUENCE [LARGE SCALE GENOMIC DNA]</scope>
    <source>
        <strain evidence="7 8">WO-1</strain>
    </source>
</reference>
<dbReference type="AlphaFoldDB" id="C4YG71"/>
<keyword evidence="3 6" id="KW-1133">Transmembrane helix</keyword>
<dbReference type="SMART" id="SM01160">
    <property type="entry name" value="DUF1751"/>
    <property type="match status" value="1"/>
</dbReference>
<gene>
    <name evidence="7" type="ORF">CAWG_00189</name>
</gene>
<dbReference type="GO" id="GO:0006890">
    <property type="term" value="P:retrograde vesicle-mediated transport, Golgi to endoplasmic reticulum"/>
    <property type="evidence" value="ECO:0007669"/>
    <property type="project" value="InterPro"/>
</dbReference>
<evidence type="ECO:0000256" key="5">
    <source>
        <dbReference type="SAM" id="MobiDB-lite"/>
    </source>
</evidence>
<evidence type="ECO:0000256" key="4">
    <source>
        <dbReference type="ARBA" id="ARBA00023136"/>
    </source>
</evidence>
<sequence>MKVPKTTSIILVVLSTLTFLNFILKYYTYFVLIASSTKAQQQDQQQQQQGQQQGEHHHIPELAQETGEIPHPHELFVPLLTFIPTKSPVLTRPWVLLTSGFIEENFIELFISFILIFYLGKYLETIWGSKEFSKFIIINVLISNLIIYIYYNLKSFIVELTDENLPPVILSSMSINIGLIIAMKQRIPKHYLIFFKGNLRFKVTYLPFLTILLTWILSLLSEEFYILFVMSIVGFIVSWTYLRFFKTGANERQLYILPFALTHKRKNRFNTTTTTTTTVNNSNTSHISGSNSTSNNNSNHTNTGFSLDNDSLKGDRSEQFALYTFFPYPLSIPIKFIANFIFEILVDHKLLNRRDFKNYDDEEDNNNNNINNSNNNVSHVRGISNRYEDVDKLKNNLFGLSALNGAQSVSTISMASSMKKFWDWLIPTTNSKSHETSNIKINMDRRRKLALKEIE</sequence>
<evidence type="ECO:0000256" key="3">
    <source>
        <dbReference type="ARBA" id="ARBA00022989"/>
    </source>
</evidence>
<comment type="subcellular location">
    <subcellularLocation>
        <location evidence="1">Membrane</location>
        <topology evidence="1">Multi-pass membrane protein</topology>
    </subcellularLocation>
</comment>
<evidence type="ECO:0000256" key="2">
    <source>
        <dbReference type="ARBA" id="ARBA00022692"/>
    </source>
</evidence>
<dbReference type="OMA" id="YYTYFVL"/>
<evidence type="ECO:0008006" key="9">
    <source>
        <dbReference type="Google" id="ProtNLM"/>
    </source>
</evidence>
<dbReference type="GO" id="GO:0016020">
    <property type="term" value="C:membrane"/>
    <property type="evidence" value="ECO:0007669"/>
    <property type="project" value="UniProtKB-SubCell"/>
</dbReference>
<feature type="transmembrane region" description="Helical" evidence="6">
    <location>
        <begin position="165"/>
        <end position="182"/>
    </location>
</feature>
<feature type="compositionally biased region" description="Low complexity" evidence="5">
    <location>
        <begin position="366"/>
        <end position="376"/>
    </location>
</feature>
<dbReference type="Proteomes" id="UP000001429">
    <property type="component" value="Chromosome 1"/>
</dbReference>
<dbReference type="OrthoDB" id="73612at2759"/>